<dbReference type="GO" id="GO:0016787">
    <property type="term" value="F:hydrolase activity"/>
    <property type="evidence" value="ECO:0007669"/>
    <property type="project" value="UniProtKB-KW"/>
</dbReference>
<keyword evidence="1" id="KW-0175">Coiled coil</keyword>
<dbReference type="InterPro" id="IPR010427">
    <property type="entry name" value="DUF1023"/>
</dbReference>
<keyword evidence="4" id="KW-1185">Reference proteome</keyword>
<name>A0AA41UFA1_9MICO</name>
<gene>
    <name evidence="3" type="ORF">MQH31_08190</name>
</gene>
<sequence>MAKLDSLAPELAYLVQSLNAQARSLNRYAAEVEQIQDEQRALERERTDAQATLDGYHRRFRELAVSFPNEELLPDPPGRAERAHLEEAMSDEKRVLQSIDIRWDELVSRRRAADSACGQQFGSVEVLGVLNAFTPTRITGLPADELLARLATLSAIDLAVLLAQYPLLTTQALQADPVRTAAWWRSLSGPDGAVPSPAQLALITGAPALIGALEGVAYWARDQANRSLLNARATELTNLKRTVAGMLADGHAPAAGRLLAEKGYSFVTFGEAVSSVTAIRETLERAESGAPRMLLSLDLGEHPTASISIGDLDTAERITYLIPGMGTTVAGQMNFWTTAAENLYDEQQKLATMHGQTAQLATVAWIGYQAPVVGLNEDGVLEVANGDLARVGGHRLAAALGGTSAVHGWSPEDARLALVAHSFGSTVATNALVEASAGSLTMIGSAGVERSIPNAAALNVPAGQVFASQGAQDQWAGPGQLASGRADPLGGTFGARQFSSETTIDPGSREILHGVTDHSTQQSAEHPGGYGYLDVRTESLHNIALLTTGRDADVPVYFPTVARNNEGYIGLE</sequence>
<dbReference type="AlphaFoldDB" id="A0AA41UFA1"/>
<organism evidence="3 4">
    <name type="scientific">Cryobacterium zhongshanensis</name>
    <dbReference type="NCBI Taxonomy" id="2928153"/>
    <lineage>
        <taxon>Bacteria</taxon>
        <taxon>Bacillati</taxon>
        <taxon>Actinomycetota</taxon>
        <taxon>Actinomycetes</taxon>
        <taxon>Micrococcales</taxon>
        <taxon>Microbacteriaceae</taxon>
        <taxon>Cryobacterium</taxon>
    </lineage>
</organism>
<proteinExistence type="predicted"/>
<feature type="coiled-coil region" evidence="1">
    <location>
        <begin position="18"/>
        <end position="52"/>
    </location>
</feature>
<dbReference type="RefSeq" id="WP_243011571.1">
    <property type="nucleotide sequence ID" value="NZ_JALGAR010000001.1"/>
</dbReference>
<dbReference type="Pfam" id="PF06259">
    <property type="entry name" value="Abhydrolase_8"/>
    <property type="match status" value="1"/>
</dbReference>
<comment type="caution">
    <text evidence="3">The sequence shown here is derived from an EMBL/GenBank/DDBJ whole genome shotgun (WGS) entry which is preliminary data.</text>
</comment>
<evidence type="ECO:0000259" key="2">
    <source>
        <dbReference type="Pfam" id="PF06259"/>
    </source>
</evidence>
<feature type="domain" description="DUF1023" evidence="2">
    <location>
        <begin position="305"/>
        <end position="477"/>
    </location>
</feature>
<evidence type="ECO:0000313" key="4">
    <source>
        <dbReference type="Proteomes" id="UP001165341"/>
    </source>
</evidence>
<accession>A0AA41UFA1</accession>
<reference evidence="3" key="1">
    <citation type="submission" date="2022-03" db="EMBL/GenBank/DDBJ databases">
        <title>Cryobacterium sp. nov. strain ZS14-85, isolated from Antarctic soil.</title>
        <authorList>
            <person name="Li J."/>
            <person name="Niu G."/>
        </authorList>
    </citation>
    <scope>NUCLEOTIDE SEQUENCE</scope>
    <source>
        <strain evidence="3">ZS14-85</strain>
    </source>
</reference>
<evidence type="ECO:0000313" key="3">
    <source>
        <dbReference type="EMBL" id="MCI4657785.1"/>
    </source>
</evidence>
<keyword evidence="3" id="KW-0378">Hydrolase</keyword>
<dbReference type="Proteomes" id="UP001165341">
    <property type="component" value="Unassembled WGS sequence"/>
</dbReference>
<evidence type="ECO:0000256" key="1">
    <source>
        <dbReference type="SAM" id="Coils"/>
    </source>
</evidence>
<protein>
    <submittedName>
        <fullName evidence="3">Alpha/beta hydrolase family protein</fullName>
    </submittedName>
</protein>
<dbReference type="EMBL" id="JALGAR010000001">
    <property type="protein sequence ID" value="MCI4657785.1"/>
    <property type="molecule type" value="Genomic_DNA"/>
</dbReference>